<dbReference type="InterPro" id="IPR008799">
    <property type="entry name" value="Pseudomon_AvrD"/>
</dbReference>
<organism evidence="1 3">
    <name type="scientific">Streptococcus mitis</name>
    <dbReference type="NCBI Taxonomy" id="28037"/>
    <lineage>
        <taxon>Bacteria</taxon>
        <taxon>Bacillati</taxon>
        <taxon>Bacillota</taxon>
        <taxon>Bacilli</taxon>
        <taxon>Lactobacillales</taxon>
        <taxon>Streptococcaceae</taxon>
        <taxon>Streptococcus</taxon>
        <taxon>Streptococcus mitis group</taxon>
    </lineage>
</organism>
<dbReference type="EMBL" id="RJPX01000041">
    <property type="protein sequence ID" value="RSK00696.1"/>
    <property type="molecule type" value="Genomic_DNA"/>
</dbReference>
<dbReference type="AlphaFoldDB" id="A0A139Q8F3"/>
<proteinExistence type="predicted"/>
<dbReference type="Proteomes" id="UP000277819">
    <property type="component" value="Unassembled WGS sequence"/>
</dbReference>
<evidence type="ECO:0000313" key="3">
    <source>
        <dbReference type="Proteomes" id="UP000070136"/>
    </source>
</evidence>
<comment type="caution">
    <text evidence="1">The sequence shown here is derived from an EMBL/GenBank/DDBJ whole genome shotgun (WGS) entry which is preliminary data.</text>
</comment>
<dbReference type="OrthoDB" id="2232456at2"/>
<dbReference type="EMBL" id="LQOA01000031">
    <property type="protein sequence ID" value="KXT98836.1"/>
    <property type="molecule type" value="Genomic_DNA"/>
</dbReference>
<reference evidence="2 4" key="2">
    <citation type="submission" date="2018-11" db="EMBL/GenBank/DDBJ databases">
        <title>Species Designations Belie Phenotypic and Genotypic Heterogeneity in Oral Streptococci.</title>
        <authorList>
            <person name="Velsko I."/>
        </authorList>
    </citation>
    <scope>NUCLEOTIDE SEQUENCE [LARGE SCALE GENOMIC DNA]</scope>
    <source>
        <strain evidence="2 4">BCC17</strain>
    </source>
</reference>
<accession>A0A139Q8F3</accession>
<reference evidence="1 3" key="1">
    <citation type="submission" date="2016-01" db="EMBL/GenBank/DDBJ databases">
        <title>Highly variable Streptococcus oralis are common among viridans streptococci isolated from primates.</title>
        <authorList>
            <person name="Denapaite D."/>
            <person name="Rieger M."/>
            <person name="Koendgen S."/>
            <person name="Brueckner R."/>
            <person name="Ochigava I."/>
            <person name="Kappeler P."/>
            <person name="Maetz-Rensing K."/>
            <person name="Leendertz F."/>
            <person name="Hakenbeck R."/>
        </authorList>
    </citation>
    <scope>NUCLEOTIDE SEQUENCE [LARGE SCALE GENOMIC DNA]</scope>
    <source>
        <strain evidence="1 3">DD28</strain>
    </source>
</reference>
<dbReference type="RefSeq" id="WP_000351501.1">
    <property type="nucleotide sequence ID" value="NZ_JALDUM010000001.1"/>
</dbReference>
<evidence type="ECO:0000313" key="1">
    <source>
        <dbReference type="EMBL" id="KXT98836.1"/>
    </source>
</evidence>
<dbReference type="Proteomes" id="UP000070136">
    <property type="component" value="Unassembled WGS sequence"/>
</dbReference>
<sequence>MDIITKFDRIEDILGSPDGRYFGNGYTQVKYFQKVKHITFEGIESVFEINYPKSWSTKKNIESIKPHFSSLDSIVLAVKLVSDFLREELVIEEDTINNALISSFSVKAGKSLVEDLKNVTAKLSLSSDDKLSFKGRIASFSVELVVDLFDDSKQLKINSGEDYYFSNFKTVDTKLTDISVKTELNSISATTSFSYSDKFSGIESAHLLKKRLPSILDHIIVTAELTEVLHSYLDRTPREFSKTLIMRKIKILRNLSNDSQLSEGNIKVQVLKTKIVPLKGKNVRVSDMISKLGESTLIYSVAQEL</sequence>
<evidence type="ECO:0000313" key="2">
    <source>
        <dbReference type="EMBL" id="RSK00696.1"/>
    </source>
</evidence>
<dbReference type="PATRIC" id="fig|28037.234.peg.1054"/>
<gene>
    <name evidence="2" type="ORF">D8787_08980</name>
    <name evidence="1" type="ORF">SMIDD28_01014</name>
</gene>
<protein>
    <submittedName>
        <fullName evidence="1">Avirulence D protein</fullName>
    </submittedName>
</protein>
<name>A0A139Q8F3_STRMT</name>
<dbReference type="Pfam" id="PF05655">
    <property type="entry name" value="AvrD"/>
    <property type="match status" value="2"/>
</dbReference>
<evidence type="ECO:0000313" key="4">
    <source>
        <dbReference type="Proteomes" id="UP000277819"/>
    </source>
</evidence>